<protein>
    <submittedName>
        <fullName evidence="1">Uncharacterized protein</fullName>
    </submittedName>
</protein>
<evidence type="ECO:0000313" key="1">
    <source>
        <dbReference type="EMBL" id="MDR8754694.1"/>
    </source>
</evidence>
<dbReference type="RefSeq" id="WP_175893993.1">
    <property type="nucleotide sequence ID" value="NZ_CADFDQ010000005.1"/>
</dbReference>
<keyword evidence="2" id="KW-1185">Reference proteome</keyword>
<comment type="caution">
    <text evidence="1">The sequence shown here is derived from an EMBL/GenBank/DDBJ whole genome shotgun (WGS) entry which is preliminary data.</text>
</comment>
<evidence type="ECO:0000313" key="2">
    <source>
        <dbReference type="Proteomes" id="UP001248067"/>
    </source>
</evidence>
<proteinExistence type="predicted"/>
<organism evidence="1 2">
    <name type="scientific">Burkholderia pseudomultivorans</name>
    <dbReference type="NCBI Taxonomy" id="1207504"/>
    <lineage>
        <taxon>Bacteria</taxon>
        <taxon>Pseudomonadati</taxon>
        <taxon>Pseudomonadota</taxon>
        <taxon>Betaproteobacteria</taxon>
        <taxon>Burkholderiales</taxon>
        <taxon>Burkholderiaceae</taxon>
        <taxon>Burkholderia</taxon>
        <taxon>Burkholderia cepacia complex</taxon>
    </lineage>
</organism>
<accession>A0ABU2E4R5</accession>
<gene>
    <name evidence="1" type="ORF">FEQ00_03117</name>
</gene>
<sequence>MTALEFLARLRQLPDSTPLSFPHVAAALEMLSSVLVSRPNDVVEQRQRWTDEAALAQWLGEPVGTIEGWRLDAAAGKRQYRLKAVIEWLDGHTVALTGTDENAARMAEACWTDLIPALEVDGHLIGFFRSFHLEMEAHGYVIVQDDDTRALETARLTPEHAAALMGNYQALADFAQQLSTSPNQALAIWRSVQDAVSPHLALQFFLAAVGRDYDVAKEIVADLDDALLRNRWHLGCWLWELLLNHEFRSLNADTLRAAFAFAIDRGIDINMVKGNKDSLGYPVFNGTAAHLLADTYGDHFRVDLHRGFGEQTYGEFLCGLLDYRLDVDLANFGGLTARGISDSARSNHDDSPFGKILNAYRLHSKLDSALDPKTGELRKQPI</sequence>
<dbReference type="Proteomes" id="UP001248067">
    <property type="component" value="Unassembled WGS sequence"/>
</dbReference>
<reference evidence="1 2" key="1">
    <citation type="submission" date="2019-06" db="EMBL/GenBank/DDBJ databases">
        <title>Evolution of Burkholderia multivorans in the lungs of Cystic Fibrosis patients.</title>
        <authorList>
            <person name="Moreira L.M."/>
        </authorList>
    </citation>
    <scope>NUCLEOTIDE SEQUENCE [LARGE SCALE GENOMIC DNA]</scope>
    <source>
        <strain evidence="1 2">VC13239</strain>
    </source>
</reference>
<dbReference type="EMBL" id="VJSY01000021">
    <property type="protein sequence ID" value="MDR8754694.1"/>
    <property type="molecule type" value="Genomic_DNA"/>
</dbReference>
<name>A0ABU2E4R5_9BURK</name>